<keyword evidence="2" id="KW-1185">Reference proteome</keyword>
<dbReference type="EMBL" id="CM029054">
    <property type="protein sequence ID" value="KAG2540549.1"/>
    <property type="molecule type" value="Genomic_DNA"/>
</dbReference>
<gene>
    <name evidence="1" type="ORF">PVAP13_9NG560900</name>
</gene>
<comment type="caution">
    <text evidence="1">The sequence shown here is derived from an EMBL/GenBank/DDBJ whole genome shotgun (WGS) entry which is preliminary data.</text>
</comment>
<name>A0A8T0MY67_PANVG</name>
<protein>
    <submittedName>
        <fullName evidence="1">Uncharacterized protein</fullName>
    </submittedName>
</protein>
<dbReference type="AlphaFoldDB" id="A0A8T0MY67"/>
<organism evidence="1 2">
    <name type="scientific">Panicum virgatum</name>
    <name type="common">Blackwell switchgrass</name>
    <dbReference type="NCBI Taxonomy" id="38727"/>
    <lineage>
        <taxon>Eukaryota</taxon>
        <taxon>Viridiplantae</taxon>
        <taxon>Streptophyta</taxon>
        <taxon>Embryophyta</taxon>
        <taxon>Tracheophyta</taxon>
        <taxon>Spermatophyta</taxon>
        <taxon>Magnoliopsida</taxon>
        <taxon>Liliopsida</taxon>
        <taxon>Poales</taxon>
        <taxon>Poaceae</taxon>
        <taxon>PACMAD clade</taxon>
        <taxon>Panicoideae</taxon>
        <taxon>Panicodae</taxon>
        <taxon>Paniceae</taxon>
        <taxon>Panicinae</taxon>
        <taxon>Panicum</taxon>
        <taxon>Panicum sect. Hiantes</taxon>
    </lineage>
</organism>
<accession>A0A8T0MY67</accession>
<evidence type="ECO:0000313" key="1">
    <source>
        <dbReference type="EMBL" id="KAG2540549.1"/>
    </source>
</evidence>
<evidence type="ECO:0000313" key="2">
    <source>
        <dbReference type="Proteomes" id="UP000823388"/>
    </source>
</evidence>
<proteinExistence type="predicted"/>
<sequence length="37" mass="3978">MTPLLPFGCSKAHRCGGRCRTRGAENNSRATNKGEIS</sequence>
<reference evidence="1" key="1">
    <citation type="submission" date="2020-05" db="EMBL/GenBank/DDBJ databases">
        <title>WGS assembly of Panicum virgatum.</title>
        <authorList>
            <person name="Lovell J.T."/>
            <person name="Jenkins J."/>
            <person name="Shu S."/>
            <person name="Juenger T.E."/>
            <person name="Schmutz J."/>
        </authorList>
    </citation>
    <scope>NUCLEOTIDE SEQUENCE</scope>
    <source>
        <strain evidence="1">AP13</strain>
    </source>
</reference>
<dbReference type="Proteomes" id="UP000823388">
    <property type="component" value="Chromosome 9N"/>
</dbReference>